<dbReference type="AlphaFoldDB" id="A0A6I4UU90"/>
<gene>
    <name evidence="1" type="ORF">GRI75_10585</name>
</gene>
<keyword evidence="2" id="KW-1185">Reference proteome</keyword>
<reference evidence="1 2" key="1">
    <citation type="submission" date="2019-12" db="EMBL/GenBank/DDBJ databases">
        <title>Genomic-based taxomic classification of the family Erythrobacteraceae.</title>
        <authorList>
            <person name="Xu L."/>
        </authorList>
    </citation>
    <scope>NUCLEOTIDE SEQUENCE [LARGE SCALE GENOMIC DNA]</scope>
    <source>
        <strain evidence="1 2">MCCC 1K02066</strain>
    </source>
</reference>
<comment type="caution">
    <text evidence="1">The sequence shown here is derived from an EMBL/GenBank/DDBJ whole genome shotgun (WGS) entry which is preliminary data.</text>
</comment>
<evidence type="ECO:0000313" key="1">
    <source>
        <dbReference type="EMBL" id="MXP42086.1"/>
    </source>
</evidence>
<dbReference type="Proteomes" id="UP000469159">
    <property type="component" value="Unassembled WGS sequence"/>
</dbReference>
<accession>A0A6I4UU90</accession>
<evidence type="ECO:0000313" key="2">
    <source>
        <dbReference type="Proteomes" id="UP000469159"/>
    </source>
</evidence>
<dbReference type="OrthoDB" id="7406586at2"/>
<sequence length="167" mass="18197">MSNRRDTPLPSEAAARHLAEKGEGAIAEVAAIAERARGLVASGSVNPAADGHASHPPPYSWELTERDVHVPKRIWLGYVDDYATGEGLSVYFFAGLARDEDEFSRSITLELGRELADKAEVRLDVGGFPFASMFLSPSFASSRDAFDRGEDRPAAMSFIAKYRANYS</sequence>
<proteinExistence type="predicted"/>
<name>A0A6I4UU90_9SPHN</name>
<dbReference type="EMBL" id="WTYK01000005">
    <property type="protein sequence ID" value="MXP42086.1"/>
    <property type="molecule type" value="Genomic_DNA"/>
</dbReference>
<dbReference type="RefSeq" id="WP_160746939.1">
    <property type="nucleotide sequence ID" value="NZ_WTYK01000005.1"/>
</dbReference>
<organism evidence="1 2">
    <name type="scientific">Croceibacterium soli</name>
    <dbReference type="NCBI Taxonomy" id="1739690"/>
    <lineage>
        <taxon>Bacteria</taxon>
        <taxon>Pseudomonadati</taxon>
        <taxon>Pseudomonadota</taxon>
        <taxon>Alphaproteobacteria</taxon>
        <taxon>Sphingomonadales</taxon>
        <taxon>Erythrobacteraceae</taxon>
        <taxon>Croceibacterium</taxon>
    </lineage>
</organism>
<protein>
    <submittedName>
        <fullName evidence="1">Uncharacterized protein</fullName>
    </submittedName>
</protein>